<dbReference type="OrthoDB" id="271745at2759"/>
<reference evidence="3 4" key="1">
    <citation type="journal article" date="2014" name="Genome Biol. Evol.">
        <title>The secreted proteins of Achlya hypogyna and Thraustotheca clavata identify the ancestral oomycete secretome and reveal gene acquisitions by horizontal gene transfer.</title>
        <authorList>
            <person name="Misner I."/>
            <person name="Blouin N."/>
            <person name="Leonard G."/>
            <person name="Richards T.A."/>
            <person name="Lane C.E."/>
        </authorList>
    </citation>
    <scope>NUCLEOTIDE SEQUENCE [LARGE SCALE GENOMIC DNA]</scope>
    <source>
        <strain evidence="3 4">ATCC 34112</strain>
    </source>
</reference>
<dbReference type="SMART" id="SM00960">
    <property type="entry name" value="Robl_LC7"/>
    <property type="match status" value="1"/>
</dbReference>
<name>A0A1V9Y905_9STRA</name>
<evidence type="ECO:0000313" key="3">
    <source>
        <dbReference type="EMBL" id="OQR82211.1"/>
    </source>
</evidence>
<proteinExistence type="inferred from homology"/>
<dbReference type="Pfam" id="PF03259">
    <property type="entry name" value="Robl_LC7"/>
    <property type="match status" value="1"/>
</dbReference>
<evidence type="ECO:0000313" key="4">
    <source>
        <dbReference type="Proteomes" id="UP000243217"/>
    </source>
</evidence>
<evidence type="ECO:0000259" key="2">
    <source>
        <dbReference type="SMART" id="SM00960"/>
    </source>
</evidence>
<dbReference type="SUPFAM" id="SSF103196">
    <property type="entry name" value="Roadblock/LC7 domain"/>
    <property type="match status" value="1"/>
</dbReference>
<accession>A0A1V9Y905</accession>
<dbReference type="STRING" id="74557.A0A1V9Y905"/>
<comment type="similarity">
    <text evidence="1">Belongs to the GAMAD family.</text>
</comment>
<dbReference type="GO" id="GO:0005085">
    <property type="term" value="F:guanyl-nucleotide exchange factor activity"/>
    <property type="evidence" value="ECO:0007669"/>
    <property type="project" value="InterPro"/>
</dbReference>
<comment type="caution">
    <text evidence="3">The sequence shown here is derived from an EMBL/GenBank/DDBJ whole genome shotgun (WGS) entry which is preliminary data.</text>
</comment>
<dbReference type="Gene3D" id="3.30.450.30">
    <property type="entry name" value="Dynein light chain 2a, cytoplasmic"/>
    <property type="match status" value="1"/>
</dbReference>
<dbReference type="GO" id="GO:0032008">
    <property type="term" value="P:positive regulation of TOR signaling"/>
    <property type="evidence" value="ECO:0007669"/>
    <property type="project" value="InterPro"/>
</dbReference>
<evidence type="ECO:0000256" key="1">
    <source>
        <dbReference type="ARBA" id="ARBA00007191"/>
    </source>
</evidence>
<dbReference type="AlphaFoldDB" id="A0A1V9Y905"/>
<sequence length="138" mass="14879">MIRAKVLPEVLRQGLGDGVTATLLMTIDGALMGSVGMISPSPANPNAVKPAVDMKVVGAIAANVWSEYEHSSKDAFPTEELHTLFLEFEKDKYMAVTSAGSGYLICLLSEGEAPMGILKKKLQTLQPYLKESLQQIQV</sequence>
<gene>
    <name evidence="3" type="ORF">THRCLA_23230</name>
</gene>
<protein>
    <recommendedName>
        <fullName evidence="2">Roadblock/LAMTOR2 domain-containing protein</fullName>
    </recommendedName>
</protein>
<dbReference type="GO" id="GO:0060090">
    <property type="term" value="F:molecular adaptor activity"/>
    <property type="evidence" value="ECO:0007669"/>
    <property type="project" value="InterPro"/>
</dbReference>
<feature type="domain" description="Roadblock/LAMTOR2" evidence="2">
    <location>
        <begin position="7"/>
        <end position="109"/>
    </location>
</feature>
<keyword evidence="4" id="KW-1185">Reference proteome</keyword>
<dbReference type="PANTHER" id="PTHR13323">
    <property type="entry name" value="LATE ENDOSOMAL/LYSOSOMAL MP1 INTERACTING PROTEIN"/>
    <property type="match status" value="1"/>
</dbReference>
<dbReference type="EMBL" id="JNBS01004825">
    <property type="protein sequence ID" value="OQR82211.1"/>
    <property type="molecule type" value="Genomic_DNA"/>
</dbReference>
<dbReference type="InterPro" id="IPR004942">
    <property type="entry name" value="Roadblock/LAMTOR2_dom"/>
</dbReference>
<dbReference type="Proteomes" id="UP000243217">
    <property type="component" value="Unassembled WGS sequence"/>
</dbReference>
<organism evidence="3 4">
    <name type="scientific">Thraustotheca clavata</name>
    <dbReference type="NCBI Taxonomy" id="74557"/>
    <lineage>
        <taxon>Eukaryota</taxon>
        <taxon>Sar</taxon>
        <taxon>Stramenopiles</taxon>
        <taxon>Oomycota</taxon>
        <taxon>Saprolegniomycetes</taxon>
        <taxon>Saprolegniales</taxon>
        <taxon>Achlyaceae</taxon>
        <taxon>Thraustotheca</taxon>
    </lineage>
</organism>
<dbReference type="InterPro" id="IPR037587">
    <property type="entry name" value="LAMTOR2-like"/>
</dbReference>